<dbReference type="SMART" id="SM00240">
    <property type="entry name" value="FHA"/>
    <property type="match status" value="1"/>
</dbReference>
<dbReference type="SUPFAM" id="SSF49879">
    <property type="entry name" value="SMAD/FHA domain"/>
    <property type="match status" value="1"/>
</dbReference>
<protein>
    <recommendedName>
        <fullName evidence="2">FHA domain-containing protein</fullName>
    </recommendedName>
</protein>
<sequence length="332" mass="38979">MSPSPDRDSRERPQRSSRQRSPDHRQHERRRHDRSRERPRTHDDTRRRRSPRRSSHRDGQHGDEERDEQPRRRTERSGSIEGARSSRRHRSRERDDEHRRRRHRDHHRQHDGDRDRDSTQRDHRPGSRSRDRRERRSRSPQAAPVRSRGPLPSQNDAFQSTDEPKDGTPVVEKEKPNFTNTGRLAAESNTVTVNGGSVVLKYHEPAEARKPPAKDDWRLYVFKGDDLLEMVGLNERSCWLIGREKMVVDFSIEHPSCSKQHAAIQFRYLEKKNEFGDKTGRVRPYLIDLESANGSMVNGDAVPGGRYIELRDKDVLKFGQSSREYVLMLSTE</sequence>
<dbReference type="PANTHER" id="PTHR23308">
    <property type="entry name" value="NUCLEAR INHIBITOR OF PROTEIN PHOSPHATASE-1"/>
    <property type="match status" value="1"/>
</dbReference>
<name>A0A7H8QS40_TALRU</name>
<dbReference type="FunFam" id="2.60.200.20:FF:000038">
    <property type="entry name" value="FHA domain-containing protein SNIP1"/>
    <property type="match status" value="1"/>
</dbReference>
<evidence type="ECO:0000256" key="1">
    <source>
        <dbReference type="SAM" id="MobiDB-lite"/>
    </source>
</evidence>
<keyword evidence="4" id="KW-1185">Reference proteome</keyword>
<dbReference type="RefSeq" id="XP_035342982.1">
    <property type="nucleotide sequence ID" value="XM_035487089.1"/>
</dbReference>
<dbReference type="KEGG" id="trg:TRUGW13939_03911"/>
<dbReference type="EMBL" id="CP055899">
    <property type="protein sequence ID" value="QKX56804.1"/>
    <property type="molecule type" value="Genomic_DNA"/>
</dbReference>
<proteinExistence type="predicted"/>
<feature type="compositionally biased region" description="Basic and acidic residues" evidence="1">
    <location>
        <begin position="1"/>
        <end position="26"/>
    </location>
</feature>
<dbReference type="InterPro" id="IPR008984">
    <property type="entry name" value="SMAD_FHA_dom_sf"/>
</dbReference>
<feature type="region of interest" description="Disordered" evidence="1">
    <location>
        <begin position="1"/>
        <end position="180"/>
    </location>
</feature>
<dbReference type="Pfam" id="PF00498">
    <property type="entry name" value="FHA"/>
    <property type="match status" value="1"/>
</dbReference>
<gene>
    <name evidence="3" type="ORF">TRUGW13939_03911</name>
</gene>
<dbReference type="OrthoDB" id="444265at2759"/>
<dbReference type="GeneID" id="55991413"/>
<dbReference type="InterPro" id="IPR000253">
    <property type="entry name" value="FHA_dom"/>
</dbReference>
<evidence type="ECO:0000313" key="4">
    <source>
        <dbReference type="Proteomes" id="UP000509510"/>
    </source>
</evidence>
<organism evidence="3 4">
    <name type="scientific">Talaromyces rugulosus</name>
    <name type="common">Penicillium rugulosum</name>
    <dbReference type="NCBI Taxonomy" id="121627"/>
    <lineage>
        <taxon>Eukaryota</taxon>
        <taxon>Fungi</taxon>
        <taxon>Dikarya</taxon>
        <taxon>Ascomycota</taxon>
        <taxon>Pezizomycotina</taxon>
        <taxon>Eurotiomycetes</taxon>
        <taxon>Eurotiomycetidae</taxon>
        <taxon>Eurotiales</taxon>
        <taxon>Trichocomaceae</taxon>
        <taxon>Talaromyces</taxon>
        <taxon>Talaromyces sect. Islandici</taxon>
    </lineage>
</organism>
<dbReference type="InterPro" id="IPR050923">
    <property type="entry name" value="Cell_Proc_Reg/RNA_Proc"/>
</dbReference>
<accession>A0A7H8QS40</accession>
<feature type="compositionally biased region" description="Basic and acidic residues" evidence="1">
    <location>
        <begin position="56"/>
        <end position="78"/>
    </location>
</feature>
<dbReference type="PROSITE" id="PS50006">
    <property type="entry name" value="FHA_DOMAIN"/>
    <property type="match status" value="1"/>
</dbReference>
<evidence type="ECO:0000259" key="2">
    <source>
        <dbReference type="PROSITE" id="PS50006"/>
    </source>
</evidence>
<reference evidence="4" key="1">
    <citation type="submission" date="2020-06" db="EMBL/GenBank/DDBJ databases">
        <title>A chromosome-scale genome assembly of Talaromyces rugulosus W13939.</title>
        <authorList>
            <person name="Wang B."/>
            <person name="Guo L."/>
            <person name="Ye K."/>
            <person name="Wang L."/>
        </authorList>
    </citation>
    <scope>NUCLEOTIDE SEQUENCE [LARGE SCALE GENOMIC DNA]</scope>
    <source>
        <strain evidence="4">W13939</strain>
    </source>
</reference>
<feature type="compositionally biased region" description="Polar residues" evidence="1">
    <location>
        <begin position="152"/>
        <end position="161"/>
    </location>
</feature>
<feature type="compositionally biased region" description="Basic and acidic residues" evidence="1">
    <location>
        <begin position="108"/>
        <end position="134"/>
    </location>
</feature>
<feature type="domain" description="FHA" evidence="2">
    <location>
        <begin position="239"/>
        <end position="302"/>
    </location>
</feature>
<feature type="compositionally biased region" description="Basic and acidic residues" evidence="1">
    <location>
        <begin position="34"/>
        <end position="46"/>
    </location>
</feature>
<feature type="compositionally biased region" description="Basic and acidic residues" evidence="1">
    <location>
        <begin position="162"/>
        <end position="176"/>
    </location>
</feature>
<evidence type="ECO:0000313" key="3">
    <source>
        <dbReference type="EMBL" id="QKX56804.1"/>
    </source>
</evidence>
<dbReference type="AlphaFoldDB" id="A0A7H8QS40"/>
<dbReference type="Proteomes" id="UP000509510">
    <property type="component" value="Chromosome II"/>
</dbReference>
<dbReference type="Gene3D" id="2.60.200.20">
    <property type="match status" value="1"/>
</dbReference>